<evidence type="ECO:0000313" key="2">
    <source>
        <dbReference type="Proteomes" id="UP000309734"/>
    </source>
</evidence>
<evidence type="ECO:0008006" key="3">
    <source>
        <dbReference type="Google" id="ProtNLM"/>
    </source>
</evidence>
<dbReference type="AlphaFoldDB" id="A0A4S9W711"/>
<comment type="caution">
    <text evidence="1">The sequence shown here is derived from an EMBL/GenBank/DDBJ whole genome shotgun (WGS) entry which is preliminary data.</text>
</comment>
<dbReference type="Proteomes" id="UP000309734">
    <property type="component" value="Unassembled WGS sequence"/>
</dbReference>
<reference evidence="1 2" key="1">
    <citation type="submission" date="2018-10" db="EMBL/GenBank/DDBJ databases">
        <title>Fifty Aureobasidium pullulans genomes reveal a recombining polyextremotolerant generalist.</title>
        <authorList>
            <person name="Gostincar C."/>
            <person name="Turk M."/>
            <person name="Zajc J."/>
            <person name="Gunde-Cimerman N."/>
        </authorList>
    </citation>
    <scope>NUCLEOTIDE SEQUENCE [LARGE SCALE GENOMIC DNA]</scope>
    <source>
        <strain evidence="1 2">EXF-3519</strain>
    </source>
</reference>
<proteinExistence type="predicted"/>
<dbReference type="EMBL" id="QZBS01000586">
    <property type="protein sequence ID" value="THZ60595.1"/>
    <property type="molecule type" value="Genomic_DNA"/>
</dbReference>
<name>A0A4S9W711_AURPU</name>
<sequence>MSKPKGLAEQRLTSEISAIASLALLGSLDVLNYERKAPRPLPDVRGSHVRERGLDFVECCKAAQSPHNLFSLEQPQMPTAILLPPEIWDLVAATTNSNDLANLRMTNKTMNNAATRQFGLARLTNRRFIISPFSLKGLVELTAHPVLGRCLKSVSVGTYRISAEFRGCPEGSEDTQYDAAHHAAVTQSRFEKADLHIQLLIEALTNLKAHGNRVVLGLFDDVFEDRFLRSENPPRRNGRLDGHLVRHVHRRAYGFGELYGNLDLSIGIPSAEAHAGSFRNSHALLWVQRGWGHGEVTPIAWDSGFDQVVRLLVLSDHTLMPAIDLVVKLCSDPAELHGPWHDSLMVLRSDRSMLLVNHSIMTIGMASGSTLNIYLSPYGDFTNTLHSGSEKIVLRRCDVDMVIQQHWFPAQARAPRRLELLDVHIFGHDGTAEGGIVDFWTVLKDTLELEILVLSGLTFEYAA</sequence>
<protein>
    <recommendedName>
        <fullName evidence="3">F-box domain-containing protein</fullName>
    </recommendedName>
</protein>
<evidence type="ECO:0000313" key="1">
    <source>
        <dbReference type="EMBL" id="THZ60595.1"/>
    </source>
</evidence>
<accession>A0A4S9W711</accession>
<organism evidence="1 2">
    <name type="scientific">Aureobasidium pullulans</name>
    <name type="common">Black yeast</name>
    <name type="synonym">Pullularia pullulans</name>
    <dbReference type="NCBI Taxonomy" id="5580"/>
    <lineage>
        <taxon>Eukaryota</taxon>
        <taxon>Fungi</taxon>
        <taxon>Dikarya</taxon>
        <taxon>Ascomycota</taxon>
        <taxon>Pezizomycotina</taxon>
        <taxon>Dothideomycetes</taxon>
        <taxon>Dothideomycetidae</taxon>
        <taxon>Dothideales</taxon>
        <taxon>Saccotheciaceae</taxon>
        <taxon>Aureobasidium</taxon>
    </lineage>
</organism>
<gene>
    <name evidence="1" type="ORF">D6C85_09765</name>
</gene>